<evidence type="ECO:0000313" key="3">
    <source>
        <dbReference type="Proteomes" id="UP000235786"/>
    </source>
</evidence>
<dbReference type="Pfam" id="PF06985">
    <property type="entry name" value="HET"/>
    <property type="match status" value="1"/>
</dbReference>
<dbReference type="Proteomes" id="UP000235786">
    <property type="component" value="Unassembled WGS sequence"/>
</dbReference>
<dbReference type="OrthoDB" id="3560191at2759"/>
<keyword evidence="3" id="KW-1185">Reference proteome</keyword>
<dbReference type="InterPro" id="IPR010730">
    <property type="entry name" value="HET"/>
</dbReference>
<evidence type="ECO:0000313" key="2">
    <source>
        <dbReference type="EMBL" id="PMD41094.1"/>
    </source>
</evidence>
<dbReference type="AlphaFoldDB" id="A0A2J6RRF4"/>
<organism evidence="2 3">
    <name type="scientific">Hyaloscypha variabilis (strain UAMH 11265 / GT02V1 / F)</name>
    <name type="common">Meliniomyces variabilis</name>
    <dbReference type="NCBI Taxonomy" id="1149755"/>
    <lineage>
        <taxon>Eukaryota</taxon>
        <taxon>Fungi</taxon>
        <taxon>Dikarya</taxon>
        <taxon>Ascomycota</taxon>
        <taxon>Pezizomycotina</taxon>
        <taxon>Leotiomycetes</taxon>
        <taxon>Helotiales</taxon>
        <taxon>Hyaloscyphaceae</taxon>
        <taxon>Hyaloscypha</taxon>
        <taxon>Hyaloscypha variabilis</taxon>
    </lineage>
</organism>
<gene>
    <name evidence="2" type="ORF">L207DRAFT_553767</name>
</gene>
<protein>
    <submittedName>
        <fullName evidence="2">HET-domain-containing protein</fullName>
    </submittedName>
</protein>
<dbReference type="EMBL" id="KZ613944">
    <property type="protein sequence ID" value="PMD41094.1"/>
    <property type="molecule type" value="Genomic_DNA"/>
</dbReference>
<dbReference type="PANTHER" id="PTHR33112">
    <property type="entry name" value="DOMAIN PROTEIN, PUTATIVE-RELATED"/>
    <property type="match status" value="1"/>
</dbReference>
<feature type="domain" description="Heterokaryon incompatibility" evidence="1">
    <location>
        <begin position="14"/>
        <end position="162"/>
    </location>
</feature>
<dbReference type="PANTHER" id="PTHR33112:SF10">
    <property type="entry name" value="TOL"/>
    <property type="match status" value="1"/>
</dbReference>
<proteinExistence type="predicted"/>
<accession>A0A2J6RRF4</accession>
<name>A0A2J6RRF4_HYAVF</name>
<evidence type="ECO:0000259" key="1">
    <source>
        <dbReference type="Pfam" id="PF06985"/>
    </source>
</evidence>
<reference evidence="2 3" key="1">
    <citation type="submission" date="2016-04" db="EMBL/GenBank/DDBJ databases">
        <title>A degradative enzymes factory behind the ericoid mycorrhizal symbiosis.</title>
        <authorList>
            <consortium name="DOE Joint Genome Institute"/>
            <person name="Martino E."/>
            <person name="Morin E."/>
            <person name="Grelet G."/>
            <person name="Kuo A."/>
            <person name="Kohler A."/>
            <person name="Daghino S."/>
            <person name="Barry K."/>
            <person name="Choi C."/>
            <person name="Cichocki N."/>
            <person name="Clum A."/>
            <person name="Copeland A."/>
            <person name="Hainaut M."/>
            <person name="Haridas S."/>
            <person name="Labutti K."/>
            <person name="Lindquist E."/>
            <person name="Lipzen A."/>
            <person name="Khouja H.-R."/>
            <person name="Murat C."/>
            <person name="Ohm R."/>
            <person name="Olson A."/>
            <person name="Spatafora J."/>
            <person name="Veneault-Fourrey C."/>
            <person name="Henrissat B."/>
            <person name="Grigoriev I."/>
            <person name="Martin F."/>
            <person name="Perotto S."/>
        </authorList>
    </citation>
    <scope>NUCLEOTIDE SEQUENCE [LARGE SCALE GENOMIC DNA]</scope>
    <source>
        <strain evidence="2 3">F</strain>
    </source>
</reference>
<sequence length="193" mass="22367">MPAGHNESSRNIQYTTLSHRWDSDSSSQFKLTRENIVHLCSDIELLSLPQTFVDAIQITRKLGIRYLWIDSLCIIQDDEDDWTHEAALMDRVYMNGLLNISAAGAEESSQGCFFRRDPSRVDLMSITAPPGRQGSWRIARANFWIQGVEWASLNKRGWVLQERVLSRRVLHFAKEQIFWECRQLRASESLPWA</sequence>
<dbReference type="STRING" id="1149755.A0A2J6RRF4"/>